<dbReference type="RefSeq" id="WP_115542352.1">
    <property type="nucleotide sequence ID" value="NZ_NXLQ01000002.1"/>
</dbReference>
<dbReference type="Pfam" id="PF02021">
    <property type="entry name" value="UPF0102"/>
    <property type="match status" value="1"/>
</dbReference>
<dbReference type="EMBL" id="NXLQ01000002">
    <property type="protein sequence ID" value="RDU67057.1"/>
    <property type="molecule type" value="Genomic_DNA"/>
</dbReference>
<protein>
    <recommendedName>
        <fullName evidence="2">UPF0102 protein CQA53_02010</fullName>
    </recommendedName>
</protein>
<evidence type="ECO:0000256" key="1">
    <source>
        <dbReference type="ARBA" id="ARBA00006738"/>
    </source>
</evidence>
<dbReference type="AlphaFoldDB" id="A0A3D8IP40"/>
<dbReference type="HAMAP" id="MF_00048">
    <property type="entry name" value="UPF0102"/>
    <property type="match status" value="1"/>
</dbReference>
<dbReference type="Gene3D" id="3.40.1350.10">
    <property type="match status" value="1"/>
</dbReference>
<sequence>MKNDSHINKKKNARYKGNYYENIALQYMIDLGFVLIKKNFYSRYGEIDLIMQKDNILHFIEVKSSSSFHPLYNITHKKLEKLTKTIHVFLEQQNSTAHFCLDAISIHNNQIVFIENITL</sequence>
<gene>
    <name evidence="3" type="ORF">CQA53_02010</name>
</gene>
<evidence type="ECO:0000256" key="2">
    <source>
        <dbReference type="HAMAP-Rule" id="MF_00048"/>
    </source>
</evidence>
<dbReference type="GO" id="GO:0003676">
    <property type="term" value="F:nucleic acid binding"/>
    <property type="evidence" value="ECO:0007669"/>
    <property type="project" value="InterPro"/>
</dbReference>
<dbReference type="InterPro" id="IPR003509">
    <property type="entry name" value="UPF0102_YraN-like"/>
</dbReference>
<accession>A0A3D8IP40</accession>
<name>A0A3D8IP40_9HELI</name>
<evidence type="ECO:0000313" key="4">
    <source>
        <dbReference type="Proteomes" id="UP000256379"/>
    </source>
</evidence>
<proteinExistence type="inferred from homology"/>
<comment type="caution">
    <text evidence="3">The sequence shown here is derived from an EMBL/GenBank/DDBJ whole genome shotgun (WGS) entry which is preliminary data.</text>
</comment>
<dbReference type="SUPFAM" id="SSF52980">
    <property type="entry name" value="Restriction endonuclease-like"/>
    <property type="match status" value="1"/>
</dbReference>
<comment type="similarity">
    <text evidence="1 2">Belongs to the UPF0102 family.</text>
</comment>
<keyword evidence="4" id="KW-1185">Reference proteome</keyword>
<evidence type="ECO:0000313" key="3">
    <source>
        <dbReference type="EMBL" id="RDU67057.1"/>
    </source>
</evidence>
<dbReference type="NCBIfam" id="NF009152">
    <property type="entry name" value="PRK12497.2-4"/>
    <property type="match status" value="1"/>
</dbReference>
<dbReference type="PANTHER" id="PTHR34039:SF1">
    <property type="entry name" value="UPF0102 PROTEIN YRAN"/>
    <property type="match status" value="1"/>
</dbReference>
<dbReference type="OrthoDB" id="9794876at2"/>
<dbReference type="InterPro" id="IPR011335">
    <property type="entry name" value="Restrct_endonuc-II-like"/>
</dbReference>
<dbReference type="Proteomes" id="UP000256379">
    <property type="component" value="Unassembled WGS sequence"/>
</dbReference>
<reference evidence="3 4" key="1">
    <citation type="submission" date="2018-04" db="EMBL/GenBank/DDBJ databases">
        <title>Novel Campyloabacter and Helicobacter Species and Strains.</title>
        <authorList>
            <person name="Mannion A.J."/>
            <person name="Shen Z."/>
            <person name="Fox J.G."/>
        </authorList>
    </citation>
    <scope>NUCLEOTIDE SEQUENCE [LARGE SCALE GENOMIC DNA]</scope>
    <source>
        <strain evidence="3 4">MIT 17-337</strain>
    </source>
</reference>
<dbReference type="InterPro" id="IPR011856">
    <property type="entry name" value="tRNA_endonuc-like_dom_sf"/>
</dbReference>
<dbReference type="PANTHER" id="PTHR34039">
    <property type="entry name" value="UPF0102 PROTEIN YRAN"/>
    <property type="match status" value="1"/>
</dbReference>
<organism evidence="3 4">
    <name type="scientific">Helicobacter didelphidarum</name>
    <dbReference type="NCBI Taxonomy" id="2040648"/>
    <lineage>
        <taxon>Bacteria</taxon>
        <taxon>Pseudomonadati</taxon>
        <taxon>Campylobacterota</taxon>
        <taxon>Epsilonproteobacteria</taxon>
        <taxon>Campylobacterales</taxon>
        <taxon>Helicobacteraceae</taxon>
        <taxon>Helicobacter</taxon>
    </lineage>
</organism>